<sequence length="863" mass="98228">MEPLGLGVGIAGLAGLFSTCIDCYELFQRGRYLGEDYHLLETKFNNQWWRLTAWGRACGFIGDDGYGKRAIWDDRTHTRVKDTLEHLLSLLQNGTQLNCRYGLARATQTEPEKAALLTSDTWAGSTRAAVSITTMKLREIKDRMTISSKLPGHGMAKRARWAIQDKKRFEELIQHMRDLIEDLEGMTAPLGVKERQRDLIKHDMESITEISTLESIENARVARVDTISDAACFQLWSVCDGRQPSSGDNSDDFNHQATDTGSEGDWEILPEASLVQTPVDMRFQRLYRVHCDLSQTSTFFDIPDYTCSESVNDDECVFLDMDQPFSSSSSFHLCGKRQLHNLEAYLSQHTQLEFVVFQEYRSHDVHQESASVCTFWDFIEQSMAAEYPKVDDQRKRKVVSWEYLPYLFICGDMIVHRGPGLHAYQVYRLDNQPHFIQEHTRDMQMSFAASSIGVSGQLLLNQTSLTFKKLGFSSPSQEREYSELPLLPLWAAEEMDLEILRTRGEKVLAFGLPKLVSYTGLDVESGDVIRNERLMIDIRSWWKRNRDTRVSSLASSDEVEISATASTPISADTKLSAAELCLAPPMIFAFDLVNYRWRRIHIDHISEVNWNQGAFDDLNLDRKQMEMLRLMVLGARRTAASNISSSPVILFHGQPGVGKTFAAEAVAELAEMALLRITPREIGSTVQDVQNLVNSTLALTRGWDCVLLLEQSDVYLEPRNTSDVFSNAIANEFNNLIDAFKGIIVLTSSYANPSGNALSYRATIVISLSLNHEQQRRIWEPLVRTLHRSESESTQGINIRIYGLEHIMWHLYKYNLNGRQMQDLIANARRLATFRGEPLQEGHFMKIIDYEVDSNRYIKQAKG</sequence>
<dbReference type="PANTHER" id="PTHR46411">
    <property type="entry name" value="FAMILY ATPASE, PUTATIVE-RELATED"/>
    <property type="match status" value="1"/>
</dbReference>
<dbReference type="Pfam" id="PF00004">
    <property type="entry name" value="AAA"/>
    <property type="match status" value="1"/>
</dbReference>
<dbReference type="InterPro" id="IPR038305">
    <property type="entry name" value="HeLo_sf"/>
</dbReference>
<dbReference type="Pfam" id="PF14479">
    <property type="entry name" value="HeLo"/>
    <property type="match status" value="1"/>
</dbReference>
<dbReference type="SUPFAM" id="SSF52540">
    <property type="entry name" value="P-loop containing nucleoside triphosphate hydrolases"/>
    <property type="match status" value="1"/>
</dbReference>
<name>A0ABR1ULN7_9PEZI</name>
<gene>
    <name evidence="3" type="ORF">PG996_009749</name>
</gene>
<comment type="caution">
    <text evidence="3">The sequence shown here is derived from an EMBL/GenBank/DDBJ whole genome shotgun (WGS) entry which is preliminary data.</text>
</comment>
<reference evidence="3 4" key="1">
    <citation type="submission" date="2023-01" db="EMBL/GenBank/DDBJ databases">
        <title>Analysis of 21 Apiospora genomes using comparative genomics revels a genus with tremendous synthesis potential of carbohydrate active enzymes and secondary metabolites.</title>
        <authorList>
            <person name="Sorensen T."/>
        </authorList>
    </citation>
    <scope>NUCLEOTIDE SEQUENCE [LARGE SCALE GENOMIC DNA]</scope>
    <source>
        <strain evidence="3 4">CBS 83171</strain>
    </source>
</reference>
<dbReference type="EMBL" id="JAQQWM010000006">
    <property type="protein sequence ID" value="KAK8059819.1"/>
    <property type="molecule type" value="Genomic_DNA"/>
</dbReference>
<dbReference type="Gene3D" id="1.20.120.1020">
    <property type="entry name" value="Prion-inhibition and propagation, HeLo domain"/>
    <property type="match status" value="1"/>
</dbReference>
<dbReference type="InterPro" id="IPR003959">
    <property type="entry name" value="ATPase_AAA_core"/>
</dbReference>
<accession>A0ABR1ULN7</accession>
<dbReference type="InterPro" id="IPR027417">
    <property type="entry name" value="P-loop_NTPase"/>
</dbReference>
<protein>
    <recommendedName>
        <fullName evidence="5">AAA+ ATPase domain-containing protein</fullName>
    </recommendedName>
</protein>
<organism evidence="3 4">
    <name type="scientific">Apiospora saccharicola</name>
    <dbReference type="NCBI Taxonomy" id="335842"/>
    <lineage>
        <taxon>Eukaryota</taxon>
        <taxon>Fungi</taxon>
        <taxon>Dikarya</taxon>
        <taxon>Ascomycota</taxon>
        <taxon>Pezizomycotina</taxon>
        <taxon>Sordariomycetes</taxon>
        <taxon>Xylariomycetidae</taxon>
        <taxon>Amphisphaeriales</taxon>
        <taxon>Apiosporaceae</taxon>
        <taxon>Apiospora</taxon>
    </lineage>
</organism>
<keyword evidence="4" id="KW-1185">Reference proteome</keyword>
<proteinExistence type="predicted"/>
<dbReference type="Proteomes" id="UP001446871">
    <property type="component" value="Unassembled WGS sequence"/>
</dbReference>
<feature type="domain" description="Prion-inhibition and propagation HeLo" evidence="2">
    <location>
        <begin position="5"/>
        <end position="215"/>
    </location>
</feature>
<dbReference type="Gene3D" id="3.40.50.300">
    <property type="entry name" value="P-loop containing nucleotide triphosphate hydrolases"/>
    <property type="match status" value="1"/>
</dbReference>
<dbReference type="PANTHER" id="PTHR46411:SF2">
    <property type="entry name" value="AAA+ ATPASE DOMAIN-CONTAINING PROTEIN"/>
    <property type="match status" value="1"/>
</dbReference>
<feature type="domain" description="ATPase AAA-type core" evidence="1">
    <location>
        <begin position="649"/>
        <end position="766"/>
    </location>
</feature>
<evidence type="ECO:0000259" key="2">
    <source>
        <dbReference type="Pfam" id="PF14479"/>
    </source>
</evidence>
<evidence type="ECO:0000259" key="1">
    <source>
        <dbReference type="Pfam" id="PF00004"/>
    </source>
</evidence>
<evidence type="ECO:0000313" key="3">
    <source>
        <dbReference type="EMBL" id="KAK8059819.1"/>
    </source>
</evidence>
<evidence type="ECO:0000313" key="4">
    <source>
        <dbReference type="Proteomes" id="UP001446871"/>
    </source>
</evidence>
<dbReference type="InterPro" id="IPR029498">
    <property type="entry name" value="HeLo_dom"/>
</dbReference>
<evidence type="ECO:0008006" key="5">
    <source>
        <dbReference type="Google" id="ProtNLM"/>
    </source>
</evidence>